<organism evidence="1 2">
    <name type="scientific">Microbacterium nanhaiense</name>
    <dbReference type="NCBI Taxonomy" id="1301026"/>
    <lineage>
        <taxon>Bacteria</taxon>
        <taxon>Bacillati</taxon>
        <taxon>Actinomycetota</taxon>
        <taxon>Actinomycetes</taxon>
        <taxon>Micrococcales</taxon>
        <taxon>Microbacteriaceae</taxon>
        <taxon>Microbacterium</taxon>
    </lineage>
</organism>
<reference evidence="2" key="1">
    <citation type="journal article" date="2019" name="Int. J. Syst. Evol. Microbiol.">
        <title>The Global Catalogue of Microorganisms (GCM) 10K type strain sequencing project: providing services to taxonomists for standard genome sequencing and annotation.</title>
        <authorList>
            <consortium name="The Broad Institute Genomics Platform"/>
            <consortium name="The Broad Institute Genome Sequencing Center for Infectious Disease"/>
            <person name="Wu L."/>
            <person name="Ma J."/>
        </authorList>
    </citation>
    <scope>NUCLEOTIDE SEQUENCE [LARGE SCALE GENOMIC DNA]</scope>
    <source>
        <strain evidence="2">CGMCC 4.7181</strain>
    </source>
</reference>
<proteinExistence type="predicted"/>
<dbReference type="EMBL" id="BMMQ01000010">
    <property type="protein sequence ID" value="GGO66919.1"/>
    <property type="molecule type" value="Genomic_DNA"/>
</dbReference>
<dbReference type="Gene3D" id="3.40.50.1390">
    <property type="entry name" value="Resolvase, N-terminal catalytic domain"/>
    <property type="match status" value="1"/>
</dbReference>
<evidence type="ECO:0000313" key="1">
    <source>
        <dbReference type="EMBL" id="GGO66919.1"/>
    </source>
</evidence>
<sequence length="127" mass="14169">MGAPAKMDRVSEHFEEVTTRDEIWRARPVDSRLVGIVVARDGMPSIVEQRERLTAFGVPIGGFRHPAPNVVETWEERLNRLFGRLEKGDVVVVTSAHVFGRDAAEEARTIAELGRRGIMIKVLAHTA</sequence>
<comment type="caution">
    <text evidence="1">The sequence shown here is derived from an EMBL/GenBank/DDBJ whole genome shotgun (WGS) entry which is preliminary data.</text>
</comment>
<evidence type="ECO:0008006" key="3">
    <source>
        <dbReference type="Google" id="ProtNLM"/>
    </source>
</evidence>
<keyword evidence="2" id="KW-1185">Reference proteome</keyword>
<protein>
    <recommendedName>
        <fullName evidence="3">Dehydrogenase</fullName>
    </recommendedName>
</protein>
<dbReference type="Proteomes" id="UP000638043">
    <property type="component" value="Unassembled WGS sequence"/>
</dbReference>
<evidence type="ECO:0000313" key="2">
    <source>
        <dbReference type="Proteomes" id="UP000638043"/>
    </source>
</evidence>
<gene>
    <name evidence="1" type="ORF">GCM10010910_27480</name>
</gene>
<dbReference type="SUPFAM" id="SSF53041">
    <property type="entry name" value="Resolvase-like"/>
    <property type="match status" value="1"/>
</dbReference>
<dbReference type="InterPro" id="IPR036162">
    <property type="entry name" value="Resolvase-like_N_sf"/>
</dbReference>
<name>A0ABQ2N5T2_9MICO</name>
<accession>A0ABQ2N5T2</accession>